<evidence type="ECO:0000313" key="3">
    <source>
        <dbReference type="Proteomes" id="UP000659697"/>
    </source>
</evidence>
<keyword evidence="3" id="KW-1185">Reference proteome</keyword>
<keyword evidence="1" id="KW-0732">Signal</keyword>
<sequence>MRKTTGFFVFSLSLFSTSLHSAIGWAGPEPFRLERLDGRQFDYNLESFLQRLSFTEKSIFDNAPLWQQNGWYGTGGSSRGKEFYVHSLLQQKLQFEAPVFAGFRHKRSEDLDGRYDRTLFGVGYQADNAWDLGVWADVSGAKEDMDLQFEVNRQFSNGSWLTGALVLADVFYNSKTYGENRYQQSPVTLYAAAGQQFQQQQLSGFLNLNLKTRYQDAAADQLFSDEQYSAGLNWQTRLSVNTELAVQAQGLYGRRSTQQLQLGLSESDWLMRRRFQQLNVELRQADGGLRPLTYGLQANSLQELDSRFAAGQRAAENRRELFSYIATEHALQGNWLAKPVLYVGYASARSEFRQQGDEPLRDNGWLAKISPNFIWQLSTQTGAYVVINPTVKLHNLQFGGGNVQVFMPF</sequence>
<organism evidence="2 3">
    <name type="scientific">Alishewanella longhuensis</name>
    <dbReference type="NCBI Taxonomy" id="1091037"/>
    <lineage>
        <taxon>Bacteria</taxon>
        <taxon>Pseudomonadati</taxon>
        <taxon>Pseudomonadota</taxon>
        <taxon>Gammaproteobacteria</taxon>
        <taxon>Alteromonadales</taxon>
        <taxon>Alteromonadaceae</taxon>
        <taxon>Alishewanella</taxon>
    </lineage>
</organism>
<accession>A0ABQ3KYS9</accession>
<dbReference type="EMBL" id="BNAO01000004">
    <property type="protein sequence ID" value="GHG69854.1"/>
    <property type="molecule type" value="Genomic_DNA"/>
</dbReference>
<comment type="caution">
    <text evidence="2">The sequence shown here is derived from an EMBL/GenBank/DDBJ whole genome shotgun (WGS) entry which is preliminary data.</text>
</comment>
<evidence type="ECO:0000256" key="1">
    <source>
        <dbReference type="SAM" id="SignalP"/>
    </source>
</evidence>
<feature type="chain" id="PRO_5046338110" evidence="1">
    <location>
        <begin position="22"/>
        <end position="409"/>
    </location>
</feature>
<proteinExistence type="predicted"/>
<dbReference type="RefSeq" id="WP_189432872.1">
    <property type="nucleotide sequence ID" value="NZ_BNAO01000004.1"/>
</dbReference>
<reference evidence="3" key="1">
    <citation type="journal article" date="2019" name="Int. J. Syst. Evol. Microbiol.">
        <title>The Global Catalogue of Microorganisms (GCM) 10K type strain sequencing project: providing services to taxonomists for standard genome sequencing and annotation.</title>
        <authorList>
            <consortium name="The Broad Institute Genomics Platform"/>
            <consortium name="The Broad Institute Genome Sequencing Center for Infectious Disease"/>
            <person name="Wu L."/>
            <person name="Ma J."/>
        </authorList>
    </citation>
    <scope>NUCLEOTIDE SEQUENCE [LARGE SCALE GENOMIC DNA]</scope>
    <source>
        <strain evidence="3">CGMCC 1.7003</strain>
    </source>
</reference>
<evidence type="ECO:0000313" key="2">
    <source>
        <dbReference type="EMBL" id="GHG69854.1"/>
    </source>
</evidence>
<protein>
    <submittedName>
        <fullName evidence="2">Uncharacterized protein</fullName>
    </submittedName>
</protein>
<name>A0ABQ3KYS9_9ALTE</name>
<feature type="signal peptide" evidence="1">
    <location>
        <begin position="1"/>
        <end position="21"/>
    </location>
</feature>
<dbReference type="Proteomes" id="UP000659697">
    <property type="component" value="Unassembled WGS sequence"/>
</dbReference>
<gene>
    <name evidence="2" type="ORF">GCM10010919_20090</name>
</gene>